<evidence type="ECO:0000313" key="5">
    <source>
        <dbReference type="Proteomes" id="UP000184517"/>
    </source>
</evidence>
<protein>
    <submittedName>
        <fullName evidence="4">Transcriptional regulator, MarR family with acetyltransferase activity</fullName>
    </submittedName>
</protein>
<gene>
    <name evidence="4" type="ORF">SAMN02745753_01558</name>
</gene>
<dbReference type="Proteomes" id="UP000184517">
    <property type="component" value="Unassembled WGS sequence"/>
</dbReference>
<dbReference type="CDD" id="cd04301">
    <property type="entry name" value="NAT_SF"/>
    <property type="match status" value="1"/>
</dbReference>
<accession>A0A1M5A0K3</accession>
<dbReference type="Gene3D" id="3.40.630.30">
    <property type="match status" value="1"/>
</dbReference>
<dbReference type="PANTHER" id="PTHR13947:SF37">
    <property type="entry name" value="LD18367P"/>
    <property type="match status" value="1"/>
</dbReference>
<dbReference type="InterPro" id="IPR050769">
    <property type="entry name" value="NAT_camello-type"/>
</dbReference>
<dbReference type="AlphaFoldDB" id="A0A1M5A0K3"/>
<evidence type="ECO:0000256" key="1">
    <source>
        <dbReference type="ARBA" id="ARBA00022679"/>
    </source>
</evidence>
<dbReference type="Pfam" id="PF00583">
    <property type="entry name" value="Acetyltransf_1"/>
    <property type="match status" value="1"/>
</dbReference>
<dbReference type="InterPro" id="IPR036388">
    <property type="entry name" value="WH-like_DNA-bd_sf"/>
</dbReference>
<dbReference type="GO" id="GO:0008080">
    <property type="term" value="F:N-acetyltransferase activity"/>
    <property type="evidence" value="ECO:0007669"/>
    <property type="project" value="InterPro"/>
</dbReference>
<sequence length="327" mass="36754">MEQFGVLTLGSRLKRLSDHLFIQVQEIYSQCDIPISATYFPILRLLQKTGSLSVMEIADRLHLSHPAVSKQTTKMIKEALLEKTVDEQDQRRSSLHLSEFGLNAMQRVEPVLQEMKVVLEKMTAFSSDNFMNGLSYLESQVLGGSLADKVLDRLEPIQIVSLESQHDKAFYDLNMAWLERYFPDQIAEKDRIVLSNPQEEVIEKGGVVWVAIRKRKSVDSVVGTIAFAPLNDSALDNKRGEVFKLSVAEHAQGKGIAQRLLSTAIDFATQGGFSVLSLETASCLKLARRLYDKNGFVEKSFPNPSLYARADVYMEKSLILKTPRDPS</sequence>
<proteinExistence type="predicted"/>
<dbReference type="STRING" id="1122206.SAMN02745753_01558"/>
<name>A0A1M5A0K3_9GAMM</name>
<dbReference type="PROSITE" id="PS50995">
    <property type="entry name" value="HTH_MARR_2"/>
    <property type="match status" value="1"/>
</dbReference>
<dbReference type="InterPro" id="IPR016181">
    <property type="entry name" value="Acyl_CoA_acyltransferase"/>
</dbReference>
<dbReference type="Gene3D" id="1.10.10.10">
    <property type="entry name" value="Winged helix-like DNA-binding domain superfamily/Winged helix DNA-binding domain"/>
    <property type="match status" value="1"/>
</dbReference>
<dbReference type="InterPro" id="IPR036390">
    <property type="entry name" value="WH_DNA-bd_sf"/>
</dbReference>
<dbReference type="GO" id="GO:0003700">
    <property type="term" value="F:DNA-binding transcription factor activity"/>
    <property type="evidence" value="ECO:0007669"/>
    <property type="project" value="InterPro"/>
</dbReference>
<evidence type="ECO:0000259" key="3">
    <source>
        <dbReference type="PROSITE" id="PS51186"/>
    </source>
</evidence>
<keyword evidence="5" id="KW-1185">Reference proteome</keyword>
<evidence type="ECO:0000259" key="2">
    <source>
        <dbReference type="PROSITE" id="PS50995"/>
    </source>
</evidence>
<reference evidence="5" key="1">
    <citation type="submission" date="2016-11" db="EMBL/GenBank/DDBJ databases">
        <authorList>
            <person name="Varghese N."/>
            <person name="Submissions S."/>
        </authorList>
    </citation>
    <scope>NUCLEOTIDE SEQUENCE [LARGE SCALE GENOMIC DNA]</scope>
    <source>
        <strain evidence="5">DSM 16579</strain>
    </source>
</reference>
<dbReference type="SMART" id="SM00347">
    <property type="entry name" value="HTH_MARR"/>
    <property type="match status" value="1"/>
</dbReference>
<dbReference type="InterPro" id="IPR000182">
    <property type="entry name" value="GNAT_dom"/>
</dbReference>
<dbReference type="SUPFAM" id="SSF55729">
    <property type="entry name" value="Acyl-CoA N-acyltransferases (Nat)"/>
    <property type="match status" value="1"/>
</dbReference>
<dbReference type="RefSeq" id="WP_072839150.1">
    <property type="nucleotide sequence ID" value="NZ_FQVF01000006.1"/>
</dbReference>
<evidence type="ECO:0000313" key="4">
    <source>
        <dbReference type="EMBL" id="SHF23637.1"/>
    </source>
</evidence>
<dbReference type="OrthoDB" id="1431064at2"/>
<keyword evidence="1 4" id="KW-0808">Transferase</keyword>
<dbReference type="InterPro" id="IPR000835">
    <property type="entry name" value="HTH_MarR-typ"/>
</dbReference>
<dbReference type="EMBL" id="FQVF01000006">
    <property type="protein sequence ID" value="SHF23637.1"/>
    <property type="molecule type" value="Genomic_DNA"/>
</dbReference>
<dbReference type="PROSITE" id="PS51186">
    <property type="entry name" value="GNAT"/>
    <property type="match status" value="1"/>
</dbReference>
<dbReference type="PANTHER" id="PTHR13947">
    <property type="entry name" value="GNAT FAMILY N-ACETYLTRANSFERASE"/>
    <property type="match status" value="1"/>
</dbReference>
<feature type="domain" description="N-acetyltransferase" evidence="3">
    <location>
        <begin position="149"/>
        <end position="319"/>
    </location>
</feature>
<dbReference type="Pfam" id="PF12802">
    <property type="entry name" value="MarR_2"/>
    <property type="match status" value="1"/>
</dbReference>
<feature type="domain" description="HTH marR-type" evidence="2">
    <location>
        <begin position="6"/>
        <end position="143"/>
    </location>
</feature>
<dbReference type="SUPFAM" id="SSF46785">
    <property type="entry name" value="Winged helix' DNA-binding domain"/>
    <property type="match status" value="1"/>
</dbReference>
<organism evidence="4 5">
    <name type="scientific">Marinomonas polaris DSM 16579</name>
    <dbReference type="NCBI Taxonomy" id="1122206"/>
    <lineage>
        <taxon>Bacteria</taxon>
        <taxon>Pseudomonadati</taxon>
        <taxon>Pseudomonadota</taxon>
        <taxon>Gammaproteobacteria</taxon>
        <taxon>Oceanospirillales</taxon>
        <taxon>Oceanospirillaceae</taxon>
        <taxon>Marinomonas</taxon>
    </lineage>
</organism>